<sequence>MSDGTTTGTVDWNDDDMATNFANVVNIQGTREQIELFFGTNRTWNLGEGSNVRVDLTNRMILTPHAAKRLNSILTGVVREYETRHGPLTTDES</sequence>
<dbReference type="EMBL" id="OCTN01000002">
    <property type="protein sequence ID" value="SOH93843.1"/>
    <property type="molecule type" value="Genomic_DNA"/>
</dbReference>
<dbReference type="AlphaFoldDB" id="A0A2C9CRL0"/>
<dbReference type="Pfam" id="PF11950">
    <property type="entry name" value="DUF3467"/>
    <property type="match status" value="1"/>
</dbReference>
<reference evidence="2" key="1">
    <citation type="submission" date="2017-09" db="EMBL/GenBank/DDBJ databases">
        <authorList>
            <person name="Varghese N."/>
            <person name="Submissions S."/>
        </authorList>
    </citation>
    <scope>NUCLEOTIDE SEQUENCE [LARGE SCALE GENOMIC DNA]</scope>
    <source>
        <strain evidence="2">C7</strain>
    </source>
</reference>
<evidence type="ECO:0008006" key="3">
    <source>
        <dbReference type="Google" id="ProtNLM"/>
    </source>
</evidence>
<proteinExistence type="predicted"/>
<protein>
    <recommendedName>
        <fullName evidence="3">DUF3467 domain-containing protein</fullName>
    </recommendedName>
</protein>
<evidence type="ECO:0000313" key="2">
    <source>
        <dbReference type="Proteomes" id="UP000220034"/>
    </source>
</evidence>
<dbReference type="OrthoDB" id="9798280at2"/>
<evidence type="ECO:0000313" key="1">
    <source>
        <dbReference type="EMBL" id="SOH93843.1"/>
    </source>
</evidence>
<name>A0A2C9CRL0_9RHOB</name>
<gene>
    <name evidence="1" type="ORF">SAMN06273572_102521</name>
</gene>
<dbReference type="Proteomes" id="UP000220034">
    <property type="component" value="Unassembled WGS sequence"/>
</dbReference>
<organism evidence="1 2">
    <name type="scientific">Pontivivens marinum</name>
    <dbReference type="NCBI Taxonomy" id="1690039"/>
    <lineage>
        <taxon>Bacteria</taxon>
        <taxon>Pseudomonadati</taxon>
        <taxon>Pseudomonadota</taxon>
        <taxon>Alphaproteobacteria</taxon>
        <taxon>Rhodobacterales</taxon>
        <taxon>Paracoccaceae</taxon>
        <taxon>Pontivivens</taxon>
    </lineage>
</organism>
<accession>A0A2C9CRL0</accession>
<dbReference type="InterPro" id="IPR021857">
    <property type="entry name" value="DUF3467"/>
</dbReference>
<keyword evidence="2" id="KW-1185">Reference proteome</keyword>
<dbReference type="RefSeq" id="WP_097929390.1">
    <property type="nucleotide sequence ID" value="NZ_OCTN01000002.1"/>
</dbReference>